<dbReference type="InterPro" id="IPR027417">
    <property type="entry name" value="P-loop_NTPase"/>
</dbReference>
<dbReference type="KEGG" id="spap:H3Z74_22690"/>
<dbReference type="PROSITE" id="PS50005">
    <property type="entry name" value="TPR"/>
    <property type="match status" value="1"/>
</dbReference>
<dbReference type="GO" id="GO:0008476">
    <property type="term" value="F:protein-tyrosine sulfotransferase activity"/>
    <property type="evidence" value="ECO:0007669"/>
    <property type="project" value="InterPro"/>
</dbReference>
<reference evidence="3 4" key="1">
    <citation type="submission" date="2020-09" db="EMBL/GenBank/DDBJ databases">
        <title>Sphingomonas sp., a new species isolated from pork steak.</title>
        <authorList>
            <person name="Heidler von Heilborn D."/>
        </authorList>
    </citation>
    <scope>NUCLEOTIDE SEQUENCE [LARGE SCALE GENOMIC DNA]</scope>
    <source>
        <strain evidence="4">S8-3T</strain>
    </source>
</reference>
<keyword evidence="4" id="KW-1185">Reference proteome</keyword>
<dbReference type="Gene3D" id="3.40.50.300">
    <property type="entry name" value="P-loop containing nucleotide triphosphate hydrolases"/>
    <property type="match status" value="1"/>
</dbReference>
<organism evidence="3 4">
    <name type="scientific">Sphingomonas alpina</name>
    <dbReference type="NCBI Taxonomy" id="653931"/>
    <lineage>
        <taxon>Bacteria</taxon>
        <taxon>Pseudomonadati</taxon>
        <taxon>Pseudomonadota</taxon>
        <taxon>Alphaproteobacteria</taxon>
        <taxon>Sphingomonadales</taxon>
        <taxon>Sphingomonadaceae</taxon>
        <taxon>Sphingomonas</taxon>
    </lineage>
</organism>
<dbReference type="SUPFAM" id="SSF48452">
    <property type="entry name" value="TPR-like"/>
    <property type="match status" value="2"/>
</dbReference>
<name>A0A7H0LIB7_9SPHN</name>
<gene>
    <name evidence="3" type="ORF">H3Z74_22690</name>
</gene>
<keyword evidence="2" id="KW-0802">TPR repeat</keyword>
<dbReference type="PANTHER" id="PTHR12788">
    <property type="entry name" value="PROTEIN-TYROSINE SULFOTRANSFERASE 2"/>
    <property type="match status" value="1"/>
</dbReference>
<evidence type="ECO:0000313" key="4">
    <source>
        <dbReference type="Proteomes" id="UP000516148"/>
    </source>
</evidence>
<dbReference type="PANTHER" id="PTHR12788:SF10">
    <property type="entry name" value="PROTEIN-TYROSINE SULFOTRANSFERASE"/>
    <property type="match status" value="1"/>
</dbReference>
<dbReference type="InterPro" id="IPR011990">
    <property type="entry name" value="TPR-like_helical_dom_sf"/>
</dbReference>
<dbReference type="EMBL" id="CP061038">
    <property type="protein sequence ID" value="QNQ09420.1"/>
    <property type="molecule type" value="Genomic_DNA"/>
</dbReference>
<dbReference type="SUPFAM" id="SSF52540">
    <property type="entry name" value="P-loop containing nucleoside triphosphate hydrolases"/>
    <property type="match status" value="1"/>
</dbReference>
<keyword evidence="1 3" id="KW-0808">Transferase</keyword>
<dbReference type="RefSeq" id="WP_187761734.1">
    <property type="nucleotide sequence ID" value="NZ_CP061038.1"/>
</dbReference>
<dbReference type="AlphaFoldDB" id="A0A7H0LIB7"/>
<dbReference type="SMART" id="SM00028">
    <property type="entry name" value="TPR"/>
    <property type="match status" value="5"/>
</dbReference>
<dbReference type="Pfam" id="PF13432">
    <property type="entry name" value="TPR_16"/>
    <property type="match status" value="1"/>
</dbReference>
<evidence type="ECO:0000313" key="3">
    <source>
        <dbReference type="EMBL" id="QNQ09420.1"/>
    </source>
</evidence>
<dbReference type="InterPro" id="IPR026634">
    <property type="entry name" value="TPST-like"/>
</dbReference>
<evidence type="ECO:0000256" key="1">
    <source>
        <dbReference type="ARBA" id="ARBA00022679"/>
    </source>
</evidence>
<dbReference type="Pfam" id="PF14559">
    <property type="entry name" value="TPR_19"/>
    <property type="match status" value="1"/>
</dbReference>
<proteinExistence type="predicted"/>
<protein>
    <submittedName>
        <fullName evidence="3">Sulfotransferase</fullName>
    </submittedName>
</protein>
<evidence type="ECO:0000256" key="2">
    <source>
        <dbReference type="PROSITE-ProRule" id="PRU00339"/>
    </source>
</evidence>
<feature type="repeat" description="TPR" evidence="2">
    <location>
        <begin position="147"/>
        <end position="180"/>
    </location>
</feature>
<dbReference type="Pfam" id="PF13469">
    <property type="entry name" value="Sulfotransfer_3"/>
    <property type="match status" value="1"/>
</dbReference>
<accession>A0A7H0LIB7</accession>
<dbReference type="InterPro" id="IPR019734">
    <property type="entry name" value="TPR_rpt"/>
</dbReference>
<dbReference type="Proteomes" id="UP000516148">
    <property type="component" value="Chromosome"/>
</dbReference>
<dbReference type="Gene3D" id="1.25.40.10">
    <property type="entry name" value="Tetratricopeptide repeat domain"/>
    <property type="match status" value="1"/>
</dbReference>
<sequence>MTTASMLDPLTVDVLRRAMGAAQGGDMPRAIQLAGDALLQGGDTVALNAFLGMARARIGDPVGAIRHLREAHRGRPDDATIACNLISALIDSGELAGALDIATRELSFSDPTLRIARYRGFLAQSLENFAEAAEAYEYVIARAPNDFESFNNLGNARSALGDFDGSVAALQRAVELDPSAPPTRLNLASVLRAAGRPAEVESVLRTAAKDFPQDARSLRELYIELKRDGRQDEAWWAIEEAVTRDPDDADLQLKYGVECGLIQRVDDAERAYRKVVALEPQQMDAYAGLAIQYEHTNREEEFAPLIALAEANGVDRGALEFLRAMEHRRAGRFEEGLKSLTMVPPEFEPERSAHLRGTLLDRLGRSDEAFAAFAETSRLHQGNPVDPISRAADFRAEIRQEVALLTPAWRTSWSRETVVPERPDPVFLVGFPRSGTTLLDTILMGHPDTVVLEEKPPLSLTDKAIGGLAAIPTLDALGIADARRHYFDEVNKIQEVETSSLLIDKSPLFLHKVPLIQRLFPNARFILALRHPCDVLLSCFMSNFRLNPAMSNFLRLDDAAEFYDLTFQHWERSRALFPINVHTIFYERLIDDVEGEVRPLFDFLGLEWHADALDHQRTAKKRGLITTASYSQVTEPIYKRAAGRWERYRPHLELILPVLEPWIAKFGYSL</sequence>